<proteinExistence type="predicted"/>
<gene>
    <name evidence="2" type="ORF">PR001_g6656</name>
    <name evidence="1" type="ORF">PR002_g6969</name>
    <name evidence="3" type="ORF">PR003_g14636</name>
</gene>
<dbReference type="EMBL" id="QXFT01000977">
    <property type="protein sequence ID" value="KAE9332192.1"/>
    <property type="molecule type" value="Genomic_DNA"/>
</dbReference>
<sequence>MESSKTMVVAANLSALCSCLTSCHTRPVFFQSTLYPVQNCDDESAQNTIPTRMS</sequence>
<evidence type="ECO:0000313" key="4">
    <source>
        <dbReference type="Proteomes" id="UP000429607"/>
    </source>
</evidence>
<reference evidence="4 6" key="1">
    <citation type="submission" date="2018-09" db="EMBL/GenBank/DDBJ databases">
        <title>Genomic investigation of the strawberry pathogen Phytophthora fragariae indicates pathogenicity is determined by transcriptional variation in three key races.</title>
        <authorList>
            <person name="Adams T.M."/>
            <person name="Armitage A.D."/>
            <person name="Sobczyk M.K."/>
            <person name="Bates H.J."/>
            <person name="Dunwell J.M."/>
            <person name="Nellist C.F."/>
            <person name="Harrison R.J."/>
        </authorList>
    </citation>
    <scope>NUCLEOTIDE SEQUENCE [LARGE SCALE GENOMIC DNA]</scope>
    <source>
        <strain evidence="2 4">SCRP249</strain>
        <strain evidence="1 6">SCRP324</strain>
        <strain evidence="3 5">SCRP333</strain>
    </source>
</reference>
<evidence type="ECO:0000313" key="2">
    <source>
        <dbReference type="EMBL" id="KAE9041359.1"/>
    </source>
</evidence>
<evidence type="ECO:0000313" key="3">
    <source>
        <dbReference type="EMBL" id="KAE9332192.1"/>
    </source>
</evidence>
<dbReference type="Proteomes" id="UP000434957">
    <property type="component" value="Unassembled WGS sequence"/>
</dbReference>
<dbReference type="Proteomes" id="UP000429607">
    <property type="component" value="Unassembled WGS sequence"/>
</dbReference>
<evidence type="ECO:0000313" key="5">
    <source>
        <dbReference type="Proteomes" id="UP000434957"/>
    </source>
</evidence>
<evidence type="ECO:0000313" key="1">
    <source>
        <dbReference type="EMBL" id="KAE9036668.1"/>
    </source>
</evidence>
<keyword evidence="5" id="KW-1185">Reference proteome</keyword>
<dbReference type="Proteomes" id="UP000435112">
    <property type="component" value="Unassembled WGS sequence"/>
</dbReference>
<dbReference type="EMBL" id="QXFU01000323">
    <property type="protein sequence ID" value="KAE9036668.1"/>
    <property type="molecule type" value="Genomic_DNA"/>
</dbReference>
<accession>A0A6A3N7K7</accession>
<evidence type="ECO:0000313" key="6">
    <source>
        <dbReference type="Proteomes" id="UP000435112"/>
    </source>
</evidence>
<dbReference type="EMBL" id="QXFV01000316">
    <property type="protein sequence ID" value="KAE9041359.1"/>
    <property type="molecule type" value="Genomic_DNA"/>
</dbReference>
<organism evidence="2 4">
    <name type="scientific">Phytophthora rubi</name>
    <dbReference type="NCBI Taxonomy" id="129364"/>
    <lineage>
        <taxon>Eukaryota</taxon>
        <taxon>Sar</taxon>
        <taxon>Stramenopiles</taxon>
        <taxon>Oomycota</taxon>
        <taxon>Peronosporomycetes</taxon>
        <taxon>Peronosporales</taxon>
        <taxon>Peronosporaceae</taxon>
        <taxon>Phytophthora</taxon>
    </lineage>
</organism>
<comment type="caution">
    <text evidence="2">The sequence shown here is derived from an EMBL/GenBank/DDBJ whole genome shotgun (WGS) entry which is preliminary data.</text>
</comment>
<dbReference type="AlphaFoldDB" id="A0A6A3N7K7"/>
<dbReference type="PROSITE" id="PS51257">
    <property type="entry name" value="PROKAR_LIPOPROTEIN"/>
    <property type="match status" value="1"/>
</dbReference>
<name>A0A6A3N7K7_9STRA</name>
<protein>
    <submittedName>
        <fullName evidence="2">Uncharacterized protein</fullName>
    </submittedName>
</protein>